<keyword evidence="1" id="KW-0812">Transmembrane</keyword>
<keyword evidence="3" id="KW-1185">Reference proteome</keyword>
<feature type="transmembrane region" description="Helical" evidence="1">
    <location>
        <begin position="206"/>
        <end position="224"/>
    </location>
</feature>
<gene>
    <name evidence="2" type="ORF">SAMN05661086_03611</name>
</gene>
<proteinExistence type="predicted"/>
<evidence type="ECO:0000313" key="2">
    <source>
        <dbReference type="EMBL" id="SFS07587.1"/>
    </source>
</evidence>
<dbReference type="EMBL" id="FOYZ01000022">
    <property type="protein sequence ID" value="SFS07587.1"/>
    <property type="molecule type" value="Genomic_DNA"/>
</dbReference>
<keyword evidence="1" id="KW-0472">Membrane</keyword>
<keyword evidence="1" id="KW-1133">Transmembrane helix</keyword>
<feature type="transmembrane region" description="Helical" evidence="1">
    <location>
        <begin position="62"/>
        <end position="81"/>
    </location>
</feature>
<dbReference type="PANTHER" id="PTHR36832">
    <property type="entry name" value="SLR1174 PROTEIN-RELATED"/>
    <property type="match status" value="1"/>
</dbReference>
<feature type="transmembrane region" description="Helical" evidence="1">
    <location>
        <begin position="180"/>
        <end position="199"/>
    </location>
</feature>
<dbReference type="Proteomes" id="UP000199659">
    <property type="component" value="Unassembled WGS sequence"/>
</dbReference>
<feature type="transmembrane region" description="Helical" evidence="1">
    <location>
        <begin position="115"/>
        <end position="133"/>
    </location>
</feature>
<reference evidence="2 3" key="1">
    <citation type="submission" date="2016-10" db="EMBL/GenBank/DDBJ databases">
        <authorList>
            <person name="de Groot N.N."/>
        </authorList>
    </citation>
    <scope>NUCLEOTIDE SEQUENCE [LARGE SCALE GENOMIC DNA]</scope>
    <source>
        <strain evidence="2 3">743A</strain>
    </source>
</reference>
<organism evidence="2 3">
    <name type="scientific">Anaeromicropila populeti</name>
    <dbReference type="NCBI Taxonomy" id="37658"/>
    <lineage>
        <taxon>Bacteria</taxon>
        <taxon>Bacillati</taxon>
        <taxon>Bacillota</taxon>
        <taxon>Clostridia</taxon>
        <taxon>Lachnospirales</taxon>
        <taxon>Lachnospiraceae</taxon>
        <taxon>Anaeromicropila</taxon>
    </lineage>
</organism>
<sequence>MNLRKYLVLTRAGIVEKLYYKASLYINLLGNVIFLIIAYYLWKAIYLSSGTTVIKGLSFEDTMIYVVLAVAMYNFMEVFLVWEIGRNIQSGKIILDIIKPIKFPLYMFFQTSGEVVSNFVAAFIPTVIIVSVITHGRIEFGLHILFFLISMVLGVLINYNINFFIGTVCLYTESIWGINIMKNVIVSLLSGVTIPLTFFPDSLYKIISLLPFQAICNIPLNILIGETEGIYAILVKIAFQFLWFLITMFFSSWFWNKSIKVITVNGG</sequence>
<dbReference type="AlphaFoldDB" id="A0A1I6LVW0"/>
<feature type="transmembrane region" description="Helical" evidence="1">
    <location>
        <begin position="140"/>
        <end position="160"/>
    </location>
</feature>
<accession>A0A1I6LVW0</accession>
<dbReference type="Pfam" id="PF06182">
    <property type="entry name" value="ABC2_membrane_6"/>
    <property type="match status" value="1"/>
</dbReference>
<protein>
    <submittedName>
        <fullName evidence="2">ABC-2 type transport system permease protein</fullName>
    </submittedName>
</protein>
<evidence type="ECO:0000313" key="3">
    <source>
        <dbReference type="Proteomes" id="UP000199659"/>
    </source>
</evidence>
<feature type="transmembrane region" description="Helical" evidence="1">
    <location>
        <begin position="230"/>
        <end position="250"/>
    </location>
</feature>
<dbReference type="RefSeq" id="WP_092564169.1">
    <property type="nucleotide sequence ID" value="NZ_FOYZ01000022.1"/>
</dbReference>
<dbReference type="OrthoDB" id="8582979at2"/>
<name>A0A1I6LVW0_9FIRM</name>
<dbReference type="STRING" id="37658.SAMN05661086_03611"/>
<feature type="transmembrane region" description="Helical" evidence="1">
    <location>
        <begin position="24"/>
        <end position="42"/>
    </location>
</feature>
<evidence type="ECO:0000256" key="1">
    <source>
        <dbReference type="SAM" id="Phobius"/>
    </source>
</evidence>
<dbReference type="PANTHER" id="PTHR36832:SF1">
    <property type="entry name" value="SLR1174 PROTEIN"/>
    <property type="match status" value="1"/>
</dbReference>
<dbReference type="InterPro" id="IPR010390">
    <property type="entry name" value="ABC-2_transporter-like"/>
</dbReference>